<evidence type="ECO:0000313" key="3">
    <source>
        <dbReference type="Proteomes" id="UP000017127"/>
    </source>
</evidence>
<dbReference type="SUPFAM" id="SSF53756">
    <property type="entry name" value="UDP-Glycosyltransferase/glycogen phosphorylase"/>
    <property type="match status" value="1"/>
</dbReference>
<sequence length="981" mass="109903">MINETIQVVERGLLPEKDYVSPGLVVVQPDQYFPNMVVGDPEKCLWPYLRRSIPHNWYVDQRQPTVGFLSRDEAHIVYNTGLKFKNKQALEIGCWMGWSACHLALAGVNLDVIDPLLERSDFYESVTTSLRNAGVLDQINLVAGYSPKQVEELANQFKRKWSLIFIDGDHEAPGPLEDAMTCEKYAEDDAIILFHDLASPDVAQGLDYLRDQGWNTMVYQTMQIMGVAWRGNVKPVMHQPDIRVNWQLPAHLQGYTISNLSQDFSANEFREILKIVRPYTLLSEERLFSLYSLAKQVCLEDIPGNFVECGAYKGGASALIAAIIKRYTLRPRLLYAFDTFEGMPDPTDADLHNGIPANQTGFGAGTLDAPIRENLDQVCQLLDVRDIVKPVQGLFNETLPQYKKEIGDIAFLHADGDWYESTMDIFNNLYENVVFGGNIQVDDYGHWEGCKKAIHEFEKLQEESFNLHQIDYTGVWFRKGGDVEDNEVSSYSPTLCVDGVFFQLYNTGIARVWKSILEEWAKSDFAKYIVVLDRGGTAPQIPGIRYRPIPTYSYAATDADKEILQQVCDEEGADLFISTYYTTPISTPSVFMAYDMIPEVLGADFNEPMWREKHNAIRHASAYISISENTASDLVKCFSGISPEQVTVAHCGVSPVFSLNSQADINQFKMKYGITKPYFILVGAGSNYKNAGLFFQAFAQLYSKQGFEIVCTGGSSLWLSTEYRQFTSGCVVHPLQLSDEELSIAYSGATALVYPSLYEGFGMPVAEAMACGCPVITCKNSSIPEVAGEAAIYVNETDINAMANALCEVQKPQVRRQLIETGLQQAKKFSWQKMADIVSSALINATLQRLNLREINLIIFPDWTQDEESLGSDLAEVIKSVITHPDSSRMTLLIDNSNISNEEADLALSSIVMNLIMEEELEVADEPNISLIGQLSEIQWSALIPHLQGRIVLEHENQDAIKQTQAENIPTVELDSLNKDK</sequence>
<dbReference type="AlphaFoldDB" id="U7QBB4"/>
<dbReference type="CDD" id="cd03809">
    <property type="entry name" value="GT4_MtfB-like"/>
    <property type="match status" value="1"/>
</dbReference>
<dbReference type="InterPro" id="IPR029063">
    <property type="entry name" value="SAM-dependent_MTases_sf"/>
</dbReference>
<comment type="caution">
    <text evidence="2">The sequence shown here is derived from an EMBL/GenBank/DDBJ whole genome shotgun (WGS) entry which is preliminary data.</text>
</comment>
<dbReference type="GO" id="GO:0016757">
    <property type="term" value="F:glycosyltransferase activity"/>
    <property type="evidence" value="ECO:0007669"/>
    <property type="project" value="TreeGrafter"/>
</dbReference>
<dbReference type="Pfam" id="PF13692">
    <property type="entry name" value="Glyco_trans_1_4"/>
    <property type="match status" value="1"/>
</dbReference>
<dbReference type="Gene3D" id="3.40.50.150">
    <property type="entry name" value="Vaccinia Virus protein VP39"/>
    <property type="match status" value="2"/>
</dbReference>
<protein>
    <submittedName>
        <fullName evidence="2">Glycosyl transferases group 1 family protein</fullName>
    </submittedName>
</protein>
<evidence type="ECO:0000256" key="1">
    <source>
        <dbReference type="ARBA" id="ARBA00022679"/>
    </source>
</evidence>
<keyword evidence="3" id="KW-1185">Reference proteome</keyword>
<dbReference type="EMBL" id="AUZM01000095">
    <property type="protein sequence ID" value="ERT04472.1"/>
    <property type="molecule type" value="Genomic_DNA"/>
</dbReference>
<accession>U7QBB4</accession>
<dbReference type="SUPFAM" id="SSF53335">
    <property type="entry name" value="S-adenosyl-L-methionine-dependent methyltransferases"/>
    <property type="match status" value="2"/>
</dbReference>
<dbReference type="Pfam" id="PF05711">
    <property type="entry name" value="TylF"/>
    <property type="match status" value="1"/>
</dbReference>
<dbReference type="PATRIC" id="fig|1348334.3.peg.5355"/>
<dbReference type="Pfam" id="PF13578">
    <property type="entry name" value="Methyltransf_24"/>
    <property type="match status" value="1"/>
</dbReference>
<dbReference type="Gene3D" id="3.40.50.2000">
    <property type="entry name" value="Glycogen Phosphorylase B"/>
    <property type="match status" value="1"/>
</dbReference>
<evidence type="ECO:0000313" key="2">
    <source>
        <dbReference type="EMBL" id="ERT04472.1"/>
    </source>
</evidence>
<dbReference type="InterPro" id="IPR008884">
    <property type="entry name" value="TylF_MeTrfase"/>
</dbReference>
<gene>
    <name evidence="2" type="ORF">M595_5572</name>
</gene>
<reference evidence="2 3" key="1">
    <citation type="journal article" date="2013" name="Front. Microbiol.">
        <title>Comparative genomic analyses of the cyanobacterium, Lyngbya aestuarii BL J, a powerful hydrogen producer.</title>
        <authorList>
            <person name="Kothari A."/>
            <person name="Vaughn M."/>
            <person name="Garcia-Pichel F."/>
        </authorList>
    </citation>
    <scope>NUCLEOTIDE SEQUENCE [LARGE SCALE GENOMIC DNA]</scope>
    <source>
        <strain evidence="2 3">BL J</strain>
    </source>
</reference>
<keyword evidence="1 2" id="KW-0808">Transferase</keyword>
<organism evidence="2 3">
    <name type="scientific">Lyngbya aestuarii BL J</name>
    <dbReference type="NCBI Taxonomy" id="1348334"/>
    <lineage>
        <taxon>Bacteria</taxon>
        <taxon>Bacillati</taxon>
        <taxon>Cyanobacteriota</taxon>
        <taxon>Cyanophyceae</taxon>
        <taxon>Oscillatoriophycideae</taxon>
        <taxon>Oscillatoriales</taxon>
        <taxon>Microcoleaceae</taxon>
        <taxon>Lyngbya</taxon>
    </lineage>
</organism>
<name>U7QBB4_9CYAN</name>
<proteinExistence type="predicted"/>
<dbReference type="GO" id="GO:0009103">
    <property type="term" value="P:lipopolysaccharide biosynthetic process"/>
    <property type="evidence" value="ECO:0007669"/>
    <property type="project" value="TreeGrafter"/>
</dbReference>
<dbReference type="PANTHER" id="PTHR46401">
    <property type="entry name" value="GLYCOSYLTRANSFERASE WBBK-RELATED"/>
    <property type="match status" value="1"/>
</dbReference>
<dbReference type="PANTHER" id="PTHR46401:SF2">
    <property type="entry name" value="GLYCOSYLTRANSFERASE WBBK-RELATED"/>
    <property type="match status" value="1"/>
</dbReference>
<dbReference type="Proteomes" id="UP000017127">
    <property type="component" value="Unassembled WGS sequence"/>
</dbReference>